<accession>A0A0R2F3P9</accession>
<proteinExistence type="predicted"/>
<sequence>MTLDLAKLLQSAIQYRTQFNYTHQVAIRPEEGLRVDYVALDIALGDLAKRVGWYRLGETPTPTDHDDLVAQYVTTMTAFFNVAARQTWSHLIVMNDDQLTALMAKRPAKSLSQQYLAIRHFVDQALFERQQTAFEHAWHLFLKWGLVDLKLTPAEIETVASASFQLTD</sequence>
<name>A0A0R2F3P9_9LACO</name>
<protein>
    <recommendedName>
        <fullName evidence="3">dUTPase</fullName>
    </recommendedName>
</protein>
<evidence type="ECO:0000313" key="1">
    <source>
        <dbReference type="EMBL" id="KRN22910.1"/>
    </source>
</evidence>
<dbReference type="AlphaFoldDB" id="A0A0R2F3P9"/>
<evidence type="ECO:0000313" key="2">
    <source>
        <dbReference type="Proteomes" id="UP000051442"/>
    </source>
</evidence>
<dbReference type="PATRIC" id="fig|1423804.4.peg.801"/>
<dbReference type="Proteomes" id="UP000051442">
    <property type="component" value="Unassembled WGS sequence"/>
</dbReference>
<reference evidence="1 2" key="1">
    <citation type="journal article" date="2015" name="Genome Announc.">
        <title>Expanding the biotechnology potential of lactobacilli through comparative genomics of 213 strains and associated genera.</title>
        <authorList>
            <person name="Sun Z."/>
            <person name="Harris H.M."/>
            <person name="McCann A."/>
            <person name="Guo C."/>
            <person name="Argimon S."/>
            <person name="Zhang W."/>
            <person name="Yang X."/>
            <person name="Jeffery I.B."/>
            <person name="Cooney J.C."/>
            <person name="Kagawa T.F."/>
            <person name="Liu W."/>
            <person name="Song Y."/>
            <person name="Salvetti E."/>
            <person name="Wrobel A."/>
            <person name="Rasinkangas P."/>
            <person name="Parkhill J."/>
            <person name="Rea M.C."/>
            <person name="O'Sullivan O."/>
            <person name="Ritari J."/>
            <person name="Douillard F.P."/>
            <person name="Paul Ross R."/>
            <person name="Yang R."/>
            <person name="Briner A.E."/>
            <person name="Felis G.E."/>
            <person name="de Vos W.M."/>
            <person name="Barrangou R."/>
            <person name="Klaenhammer T.R."/>
            <person name="Caufield P.W."/>
            <person name="Cui Y."/>
            <person name="Zhang H."/>
            <person name="O'Toole P.W."/>
        </authorList>
    </citation>
    <scope>NUCLEOTIDE SEQUENCE [LARGE SCALE GENOMIC DNA]</scope>
    <source>
        <strain evidence="1 2">DSM 23365</strain>
    </source>
</reference>
<organism evidence="1 2">
    <name type="scientific">Secundilactobacillus similis DSM 23365 = JCM 2765</name>
    <dbReference type="NCBI Taxonomy" id="1423804"/>
    <lineage>
        <taxon>Bacteria</taxon>
        <taxon>Bacillati</taxon>
        <taxon>Bacillota</taxon>
        <taxon>Bacilli</taxon>
        <taxon>Lactobacillales</taxon>
        <taxon>Lactobacillaceae</taxon>
        <taxon>Secundilactobacillus</taxon>
    </lineage>
</organism>
<dbReference type="EMBL" id="AYZM01000091">
    <property type="protein sequence ID" value="KRN22910.1"/>
    <property type="molecule type" value="Genomic_DNA"/>
</dbReference>
<evidence type="ECO:0008006" key="3">
    <source>
        <dbReference type="Google" id="ProtNLM"/>
    </source>
</evidence>
<dbReference type="STRING" id="1423804.FD14_GL000748"/>
<keyword evidence="2" id="KW-1185">Reference proteome</keyword>
<comment type="caution">
    <text evidence="1">The sequence shown here is derived from an EMBL/GenBank/DDBJ whole genome shotgun (WGS) entry which is preliminary data.</text>
</comment>
<dbReference type="OrthoDB" id="5506143at2"/>
<dbReference type="RefSeq" id="WP_054736537.1">
    <property type="nucleotide sequence ID" value="NZ_AYZM01000091.1"/>
</dbReference>
<gene>
    <name evidence="1" type="ORF">FD14_GL000748</name>
</gene>